<dbReference type="PANTHER" id="PTHR42855">
    <property type="entry name" value="ABC TRANSPORTER ATP-BINDING SUBUNIT"/>
    <property type="match status" value="1"/>
</dbReference>
<dbReference type="KEGG" id="psti:SOO65_13950"/>
<evidence type="ECO:0000256" key="1">
    <source>
        <dbReference type="ARBA" id="ARBA00022737"/>
    </source>
</evidence>
<dbReference type="Gene3D" id="3.40.50.300">
    <property type="entry name" value="P-loop containing nucleotide triphosphate hydrolases"/>
    <property type="match status" value="2"/>
</dbReference>
<dbReference type="InterPro" id="IPR027417">
    <property type="entry name" value="P-loop_NTPase"/>
</dbReference>
<evidence type="ECO:0000256" key="5">
    <source>
        <dbReference type="ARBA" id="ARBA00061478"/>
    </source>
</evidence>
<name>A0AAX4HKL5_9BACT</name>
<evidence type="ECO:0000256" key="2">
    <source>
        <dbReference type="ARBA" id="ARBA00022741"/>
    </source>
</evidence>
<keyword evidence="8" id="KW-1185">Reference proteome</keyword>
<dbReference type="Pfam" id="PF00005">
    <property type="entry name" value="ABC_tran"/>
    <property type="match status" value="2"/>
</dbReference>
<proteinExistence type="inferred from homology"/>
<dbReference type="GO" id="GO:0003676">
    <property type="term" value="F:nucleic acid binding"/>
    <property type="evidence" value="ECO:0007669"/>
    <property type="project" value="UniProtKB-ARBA"/>
</dbReference>
<evidence type="ECO:0000256" key="4">
    <source>
        <dbReference type="ARBA" id="ARBA00049360"/>
    </source>
</evidence>
<organism evidence="7 8">
    <name type="scientific">Peredibacter starrii</name>
    <dbReference type="NCBI Taxonomy" id="28202"/>
    <lineage>
        <taxon>Bacteria</taxon>
        <taxon>Pseudomonadati</taxon>
        <taxon>Bdellovibrionota</taxon>
        <taxon>Bacteriovoracia</taxon>
        <taxon>Bacteriovoracales</taxon>
        <taxon>Bacteriovoracaceae</taxon>
        <taxon>Peredibacter</taxon>
    </lineage>
</organism>
<dbReference type="CDD" id="cd03221">
    <property type="entry name" value="ABCF_EF-3"/>
    <property type="match status" value="2"/>
</dbReference>
<keyword evidence="1" id="KW-0677">Repeat</keyword>
<accession>A0AAX4HKL5</accession>
<dbReference type="SMART" id="SM00382">
    <property type="entry name" value="AAA"/>
    <property type="match status" value="2"/>
</dbReference>
<dbReference type="SUPFAM" id="SSF52540">
    <property type="entry name" value="P-loop containing nucleoside triphosphate hydrolases"/>
    <property type="match status" value="2"/>
</dbReference>
<dbReference type="InterPro" id="IPR032781">
    <property type="entry name" value="ABC_tran_Xtn"/>
</dbReference>
<evidence type="ECO:0000313" key="7">
    <source>
        <dbReference type="EMBL" id="WPU63793.1"/>
    </source>
</evidence>
<reference evidence="7 8" key="1">
    <citation type="submission" date="2023-11" db="EMBL/GenBank/DDBJ databases">
        <title>Peredibacter starrii A3.12.</title>
        <authorList>
            <person name="Mitchell R.J."/>
        </authorList>
    </citation>
    <scope>NUCLEOTIDE SEQUENCE [LARGE SCALE GENOMIC DNA]</scope>
    <source>
        <strain evidence="7 8">A3.12</strain>
    </source>
</reference>
<dbReference type="GO" id="GO:0016887">
    <property type="term" value="F:ATP hydrolysis activity"/>
    <property type="evidence" value="ECO:0007669"/>
    <property type="project" value="InterPro"/>
</dbReference>
<dbReference type="PANTHER" id="PTHR42855:SF2">
    <property type="entry name" value="DRUG RESISTANCE ABC TRANSPORTER,ATP-BINDING PROTEIN"/>
    <property type="match status" value="1"/>
</dbReference>
<gene>
    <name evidence="7" type="ORF">SOO65_13950</name>
</gene>
<sequence>MITVSGLTKNYGGQVLYTNGSFFIGPGEKVGLVGPNGAGKTSLFRLIVGEERPDAGTIDYAKSLRVCYFSQNVGELKGRSALEEVIHGNVRLGFLKTEISKIEKALEDGEYSDEMLEKLGDYQTEFEKLGGYDIEYQAAEVLTGLGIMPDEQQRPVESFSGGWKMRIALAKVLAQRPEFILMDEPTNYLDVESIVWLESWLKNFKGAVFMTSHDREFMNGLVKKIVEVNHKTITVYSGNYDYYEKERNIRREQLIASSERQEAMLKKEEEFIAKFAARASHAAQVQSRVKKLDKIERIEVMPEDEAINFEFPKPPRSGNDVVKMENLAKTWVTPEGKEKKVFSGVTGLVKRLDRVAVVGVNGAGKSTLLKIINGMTEATEGQATVGANVHVGYFSQYSMDVLNPQNTVFDEVRYRVKDKSDGYMRNLLAAFLFRGDDVDKKVSVLSGGEKSRLILACILTNPCNLLILDEPTNHLDIRSREVLVEALKNYEGTIMIVSHDRHFLKQVTTTVAEVDKGGVRFYPGTYSEYLQAVGDH</sequence>
<dbReference type="Pfam" id="PF12848">
    <property type="entry name" value="ABC_tran_Xtn"/>
    <property type="match status" value="1"/>
</dbReference>
<dbReference type="PROSITE" id="PS50893">
    <property type="entry name" value="ABC_TRANSPORTER_2"/>
    <property type="match status" value="2"/>
</dbReference>
<keyword evidence="3 7" id="KW-0067">ATP-binding</keyword>
<protein>
    <submittedName>
        <fullName evidence="7">ABC-F family ATP-binding cassette domain-containing protein</fullName>
    </submittedName>
</protein>
<dbReference type="AlphaFoldDB" id="A0AAX4HKL5"/>
<comment type="catalytic activity">
    <reaction evidence="4">
        <text>ATP + H2O = ADP + phosphate + H(+)</text>
        <dbReference type="Rhea" id="RHEA:13065"/>
        <dbReference type="ChEBI" id="CHEBI:15377"/>
        <dbReference type="ChEBI" id="CHEBI:15378"/>
        <dbReference type="ChEBI" id="CHEBI:30616"/>
        <dbReference type="ChEBI" id="CHEBI:43474"/>
        <dbReference type="ChEBI" id="CHEBI:456216"/>
    </reaction>
</comment>
<dbReference type="InterPro" id="IPR003439">
    <property type="entry name" value="ABC_transporter-like_ATP-bd"/>
</dbReference>
<dbReference type="FunFam" id="3.40.50.300:FF:000011">
    <property type="entry name" value="Putative ABC transporter ATP-binding component"/>
    <property type="match status" value="1"/>
</dbReference>
<dbReference type="FunFam" id="3.40.50.300:FF:000309">
    <property type="entry name" value="ABC transporter ATP-binding protein"/>
    <property type="match status" value="1"/>
</dbReference>
<dbReference type="Proteomes" id="UP001324634">
    <property type="component" value="Chromosome"/>
</dbReference>
<dbReference type="InterPro" id="IPR051309">
    <property type="entry name" value="ABCF_ATPase"/>
</dbReference>
<comment type="similarity">
    <text evidence="5">Belongs to the ABC transporter superfamily. ABCF family. Uup subfamily.</text>
</comment>
<evidence type="ECO:0000256" key="3">
    <source>
        <dbReference type="ARBA" id="ARBA00022840"/>
    </source>
</evidence>
<dbReference type="InterPro" id="IPR017871">
    <property type="entry name" value="ABC_transporter-like_CS"/>
</dbReference>
<dbReference type="PROSITE" id="PS00211">
    <property type="entry name" value="ABC_TRANSPORTER_1"/>
    <property type="match status" value="2"/>
</dbReference>
<dbReference type="GO" id="GO:0005524">
    <property type="term" value="F:ATP binding"/>
    <property type="evidence" value="ECO:0007669"/>
    <property type="project" value="UniProtKB-KW"/>
</dbReference>
<keyword evidence="2" id="KW-0547">Nucleotide-binding</keyword>
<feature type="domain" description="ABC transporter" evidence="6">
    <location>
        <begin position="322"/>
        <end position="534"/>
    </location>
</feature>
<evidence type="ECO:0000259" key="6">
    <source>
        <dbReference type="PROSITE" id="PS50893"/>
    </source>
</evidence>
<feature type="domain" description="ABC transporter" evidence="6">
    <location>
        <begin position="2"/>
        <end position="255"/>
    </location>
</feature>
<dbReference type="RefSeq" id="WP_321391200.1">
    <property type="nucleotide sequence ID" value="NZ_CP139487.1"/>
</dbReference>
<evidence type="ECO:0000313" key="8">
    <source>
        <dbReference type="Proteomes" id="UP001324634"/>
    </source>
</evidence>
<dbReference type="EMBL" id="CP139487">
    <property type="protein sequence ID" value="WPU63793.1"/>
    <property type="molecule type" value="Genomic_DNA"/>
</dbReference>
<dbReference type="InterPro" id="IPR003593">
    <property type="entry name" value="AAA+_ATPase"/>
</dbReference>